<organism evidence="1 2">
    <name type="scientific">Viridibacterium curvum</name>
    <dbReference type="NCBI Taxonomy" id="1101404"/>
    <lineage>
        <taxon>Bacteria</taxon>
        <taxon>Pseudomonadati</taxon>
        <taxon>Pseudomonadota</taxon>
        <taxon>Betaproteobacteria</taxon>
        <taxon>Rhodocyclales</taxon>
        <taxon>Rhodocyclaceae</taxon>
        <taxon>Viridibacterium</taxon>
    </lineage>
</organism>
<dbReference type="EMBL" id="BAABLD010000005">
    <property type="protein sequence ID" value="GAA5161729.1"/>
    <property type="molecule type" value="Genomic_DNA"/>
</dbReference>
<proteinExistence type="predicted"/>
<reference evidence="2" key="1">
    <citation type="journal article" date="2019" name="Int. J. Syst. Evol. Microbiol.">
        <title>The Global Catalogue of Microorganisms (GCM) 10K type strain sequencing project: providing services to taxonomists for standard genome sequencing and annotation.</title>
        <authorList>
            <consortium name="The Broad Institute Genomics Platform"/>
            <consortium name="The Broad Institute Genome Sequencing Center for Infectious Disease"/>
            <person name="Wu L."/>
            <person name="Ma J."/>
        </authorList>
    </citation>
    <scope>NUCLEOTIDE SEQUENCE [LARGE SCALE GENOMIC DNA]</scope>
    <source>
        <strain evidence="2">JCM 18715</strain>
    </source>
</reference>
<protein>
    <submittedName>
        <fullName evidence="1">Uncharacterized protein</fullName>
    </submittedName>
</protein>
<evidence type="ECO:0000313" key="1">
    <source>
        <dbReference type="EMBL" id="GAA5161729.1"/>
    </source>
</evidence>
<keyword evidence="2" id="KW-1185">Reference proteome</keyword>
<name>A0ABP9QGU2_9RHOO</name>
<comment type="caution">
    <text evidence="1">The sequence shown here is derived from an EMBL/GenBank/DDBJ whole genome shotgun (WGS) entry which is preliminary data.</text>
</comment>
<gene>
    <name evidence="1" type="ORF">GCM10025770_11400</name>
</gene>
<dbReference type="Proteomes" id="UP001500547">
    <property type="component" value="Unassembled WGS sequence"/>
</dbReference>
<accession>A0ABP9QGU2</accession>
<dbReference type="RefSeq" id="WP_345531913.1">
    <property type="nucleotide sequence ID" value="NZ_BAABLD010000005.1"/>
</dbReference>
<sequence length="288" mass="31691">MGLQIMALLAVSLWLSPPESKPLRAQVFERFEAGAALERALFVVSLRVCNFSLRISISPGTAAYSAAHEAIPALGRHMPVMRAASVPASKPSMISLRFRIDAVDAAGEHSLTDQTVKPWRATSGDKNHIVLRMGAVELQPGYYRLSVTVLDASSALATTRASLEASWEPGSALKSQQRMPDSIAALLPLLEQDHILDMVIEQDLLQQFTLQRVSPQHSMDRGVWRTDSYLIPRGSGVLSACDYQARIHRDTGNFWIIRRCDGQSATAYQGALTGWQAPVMAQRPLLRF</sequence>
<evidence type="ECO:0000313" key="2">
    <source>
        <dbReference type="Proteomes" id="UP001500547"/>
    </source>
</evidence>